<protein>
    <recommendedName>
        <fullName evidence="4">Lipoprotein</fullName>
    </recommendedName>
</protein>
<proteinExistence type="predicted"/>
<dbReference type="KEGG" id="axe:P40_06440"/>
<dbReference type="EMBL" id="JAJVKT010000011">
    <property type="protein sequence ID" value="MCE7509118.1"/>
    <property type="molecule type" value="Genomic_DNA"/>
</dbReference>
<keyword evidence="3" id="KW-1185">Reference proteome</keyword>
<dbReference type="Proteomes" id="UP001107961">
    <property type="component" value="Unassembled WGS sequence"/>
</dbReference>
<feature type="signal peptide" evidence="1">
    <location>
        <begin position="1"/>
        <end position="20"/>
    </location>
</feature>
<evidence type="ECO:0000313" key="2">
    <source>
        <dbReference type="EMBL" id="MCE7509118.1"/>
    </source>
</evidence>
<accession>A0A9Q3W4M0</accession>
<dbReference type="PROSITE" id="PS51257">
    <property type="entry name" value="PROKAR_LIPOPROTEIN"/>
    <property type="match status" value="1"/>
</dbReference>
<name>A0A9Q3W4M0_9GAMM</name>
<organism evidence="2 3">
    <name type="scientific">Alloalcanivorax xenomutans</name>
    <dbReference type="NCBI Taxonomy" id="1094342"/>
    <lineage>
        <taxon>Bacteria</taxon>
        <taxon>Pseudomonadati</taxon>
        <taxon>Pseudomonadota</taxon>
        <taxon>Gammaproteobacteria</taxon>
        <taxon>Oceanospirillales</taxon>
        <taxon>Alcanivoracaceae</taxon>
        <taxon>Alloalcanivorax</taxon>
    </lineage>
</organism>
<evidence type="ECO:0008006" key="4">
    <source>
        <dbReference type="Google" id="ProtNLM"/>
    </source>
</evidence>
<evidence type="ECO:0000313" key="3">
    <source>
        <dbReference type="Proteomes" id="UP001107961"/>
    </source>
</evidence>
<reference evidence="2" key="1">
    <citation type="submission" date="2022-01" db="EMBL/GenBank/DDBJ databases">
        <authorList>
            <person name="Karlyshev A.V."/>
            <person name="Jaspars M."/>
        </authorList>
    </citation>
    <scope>NUCLEOTIDE SEQUENCE</scope>
    <source>
        <strain evidence="2">AGSA3-2</strain>
    </source>
</reference>
<gene>
    <name evidence="2" type="ORF">LZG35_10770</name>
</gene>
<sequence length="237" mass="24376">MSELKSLGVALLALSLTACGGNSGDHSPAGTPASLAGLYQGAFFADDGGANWITALVQEDGTALLAFDDEADGARILLEGQLDDTGFDGIAEQDGKAGEPVHFTDDDADAAVVRGELSLGDLNGTFVLQRDEKSIADDPLAGDYVFVDEKGTLWSVRISDQGLVSAQSGDCAFEGSVTTAGSGDPASLALTAGACGPFSASANGALYLQNAVIGERDALRVVVSAQQQPHDYLWFRD</sequence>
<dbReference type="AlphaFoldDB" id="A0A9Q3W4M0"/>
<evidence type="ECO:0000256" key="1">
    <source>
        <dbReference type="SAM" id="SignalP"/>
    </source>
</evidence>
<keyword evidence="1" id="KW-0732">Signal</keyword>
<feature type="chain" id="PRO_5040271653" description="Lipoprotein" evidence="1">
    <location>
        <begin position="21"/>
        <end position="237"/>
    </location>
</feature>
<comment type="caution">
    <text evidence="2">The sequence shown here is derived from an EMBL/GenBank/DDBJ whole genome shotgun (WGS) entry which is preliminary data.</text>
</comment>
<dbReference type="RefSeq" id="WP_022995475.1">
    <property type="nucleotide sequence ID" value="NZ_CBDDTQ010000001.1"/>
</dbReference>